<comment type="caution">
    <text evidence="2">The sequence shown here is derived from an EMBL/GenBank/DDBJ whole genome shotgun (WGS) entry which is preliminary data.</text>
</comment>
<gene>
    <name evidence="2" type="ORF">GCM10022231_03860</name>
</gene>
<evidence type="ECO:0000313" key="2">
    <source>
        <dbReference type="EMBL" id="GAA3949548.1"/>
    </source>
</evidence>
<accession>A0ABP7NL20</accession>
<keyword evidence="1" id="KW-0812">Transmembrane</keyword>
<keyword evidence="1" id="KW-0472">Membrane</keyword>
<name>A0ABP7NL20_9ACTN</name>
<proteinExistence type="predicted"/>
<evidence type="ECO:0000256" key="1">
    <source>
        <dbReference type="SAM" id="Phobius"/>
    </source>
</evidence>
<dbReference type="EMBL" id="BAAAZW010000001">
    <property type="protein sequence ID" value="GAA3949548.1"/>
    <property type="molecule type" value="Genomic_DNA"/>
</dbReference>
<keyword evidence="1" id="KW-1133">Transmembrane helix</keyword>
<keyword evidence="3" id="KW-1185">Reference proteome</keyword>
<organism evidence="2 3">
    <name type="scientific">Gordonia caeni</name>
    <dbReference type="NCBI Taxonomy" id="1007097"/>
    <lineage>
        <taxon>Bacteria</taxon>
        <taxon>Bacillati</taxon>
        <taxon>Actinomycetota</taxon>
        <taxon>Actinomycetes</taxon>
        <taxon>Mycobacteriales</taxon>
        <taxon>Gordoniaceae</taxon>
        <taxon>Gordonia</taxon>
    </lineage>
</organism>
<dbReference type="Pfam" id="PF17240">
    <property type="entry name" value="DUF5313"/>
    <property type="match status" value="1"/>
</dbReference>
<feature type="transmembrane region" description="Helical" evidence="1">
    <location>
        <begin position="41"/>
        <end position="59"/>
    </location>
</feature>
<feature type="transmembrane region" description="Helical" evidence="1">
    <location>
        <begin position="65"/>
        <end position="85"/>
    </location>
</feature>
<protein>
    <recommendedName>
        <fullName evidence="4">DUF5313 domain-containing protein</fullName>
    </recommendedName>
</protein>
<evidence type="ECO:0008006" key="4">
    <source>
        <dbReference type="Google" id="ProtNLM"/>
    </source>
</evidence>
<evidence type="ECO:0000313" key="3">
    <source>
        <dbReference type="Proteomes" id="UP001418444"/>
    </source>
</evidence>
<reference evidence="3" key="1">
    <citation type="journal article" date="2019" name="Int. J. Syst. Evol. Microbiol.">
        <title>The Global Catalogue of Microorganisms (GCM) 10K type strain sequencing project: providing services to taxonomists for standard genome sequencing and annotation.</title>
        <authorList>
            <consortium name="The Broad Institute Genomics Platform"/>
            <consortium name="The Broad Institute Genome Sequencing Center for Infectious Disease"/>
            <person name="Wu L."/>
            <person name="Ma J."/>
        </authorList>
    </citation>
    <scope>NUCLEOTIDE SEQUENCE [LARGE SCALE GENOMIC DNA]</scope>
    <source>
        <strain evidence="3">JCM 16923</strain>
    </source>
</reference>
<sequence>MSSRPNPFQWIAYTYGAKLPDTQRDWVANDLMGTMATPRHLFRTQMSFLPIYLVLFFAFPGAIWIRALMVLLAALLALIFSTSYMNQNRVRRLQKHGLGNSPMTYRQQAEARDIKVQYEQIYGARRAGADGEGRTVAEG</sequence>
<dbReference type="Proteomes" id="UP001418444">
    <property type="component" value="Unassembled WGS sequence"/>
</dbReference>
<dbReference type="InterPro" id="IPR035197">
    <property type="entry name" value="DUF5313"/>
</dbReference>
<dbReference type="RefSeq" id="WP_344780026.1">
    <property type="nucleotide sequence ID" value="NZ_BAAAZW010000001.1"/>
</dbReference>